<dbReference type="Pfam" id="PF00089">
    <property type="entry name" value="Trypsin"/>
    <property type="match status" value="1"/>
</dbReference>
<reference evidence="4" key="1">
    <citation type="submission" date="2015-07" db="EMBL/GenBank/DDBJ databases">
        <title>MeaNS - Measles Nucleotide Surveillance Program.</title>
        <authorList>
            <person name="Tran T."/>
            <person name="Druce J."/>
        </authorList>
    </citation>
    <scope>NUCLEOTIDE SEQUENCE</scope>
    <source>
        <strain evidence="4">UCB-OBI-ISO-001</strain>
        <tissue evidence="4">Gonad</tissue>
    </source>
</reference>
<evidence type="ECO:0000313" key="4">
    <source>
        <dbReference type="EMBL" id="KOF81842.1"/>
    </source>
</evidence>
<dbReference type="InterPro" id="IPR043504">
    <property type="entry name" value="Peptidase_S1_PA_chymotrypsin"/>
</dbReference>
<organism evidence="4">
    <name type="scientific">Octopus bimaculoides</name>
    <name type="common">California two-spotted octopus</name>
    <dbReference type="NCBI Taxonomy" id="37653"/>
    <lineage>
        <taxon>Eukaryota</taxon>
        <taxon>Metazoa</taxon>
        <taxon>Spiralia</taxon>
        <taxon>Lophotrochozoa</taxon>
        <taxon>Mollusca</taxon>
        <taxon>Cephalopoda</taxon>
        <taxon>Coleoidea</taxon>
        <taxon>Octopodiformes</taxon>
        <taxon>Octopoda</taxon>
        <taxon>Incirrata</taxon>
        <taxon>Octopodidae</taxon>
        <taxon>Octopus</taxon>
    </lineage>
</organism>
<evidence type="ECO:0000256" key="1">
    <source>
        <dbReference type="ARBA" id="ARBA00023157"/>
    </source>
</evidence>
<dbReference type="InterPro" id="IPR009003">
    <property type="entry name" value="Peptidase_S1_PA"/>
</dbReference>
<dbReference type="AlphaFoldDB" id="A0A0L8GY46"/>
<dbReference type="Gene3D" id="2.40.10.10">
    <property type="entry name" value="Trypsin-like serine proteases"/>
    <property type="match status" value="1"/>
</dbReference>
<dbReference type="SUPFAM" id="SSF50494">
    <property type="entry name" value="Trypsin-like serine proteases"/>
    <property type="match status" value="1"/>
</dbReference>
<evidence type="ECO:0000259" key="3">
    <source>
        <dbReference type="PROSITE" id="PS50240"/>
    </source>
</evidence>
<dbReference type="GO" id="GO:0006508">
    <property type="term" value="P:proteolysis"/>
    <property type="evidence" value="ECO:0007669"/>
    <property type="project" value="InterPro"/>
</dbReference>
<dbReference type="EMBL" id="KQ419973">
    <property type="protein sequence ID" value="KOF81842.1"/>
    <property type="molecule type" value="Genomic_DNA"/>
</dbReference>
<dbReference type="GO" id="GO:0004252">
    <property type="term" value="F:serine-type endopeptidase activity"/>
    <property type="evidence" value="ECO:0007669"/>
    <property type="project" value="InterPro"/>
</dbReference>
<dbReference type="PROSITE" id="PS50240">
    <property type="entry name" value="TRYPSIN_DOM"/>
    <property type="match status" value="1"/>
</dbReference>
<dbReference type="InterPro" id="IPR001254">
    <property type="entry name" value="Trypsin_dom"/>
</dbReference>
<dbReference type="STRING" id="37653.A0A0L8GY46"/>
<name>A0A0L8GY46_OCTBM</name>
<sequence>MRKNKVCAGVTNGSVGLCKGDSGSPLVCKVDGREKVVGISSYVSSNRPSYYPAAFTKVSSYLEWIRKVISSEK</sequence>
<evidence type="ECO:0000256" key="2">
    <source>
        <dbReference type="ARBA" id="ARBA00024195"/>
    </source>
</evidence>
<feature type="domain" description="Peptidase S1" evidence="3">
    <location>
        <begin position="1"/>
        <end position="70"/>
    </location>
</feature>
<accession>A0A0L8GY46</accession>
<proteinExistence type="inferred from homology"/>
<comment type="similarity">
    <text evidence="2">Belongs to the peptidase S1 family. CLIP subfamily.</text>
</comment>
<keyword evidence="1" id="KW-1015">Disulfide bond</keyword>
<dbReference type="InterPro" id="IPR051487">
    <property type="entry name" value="Ser/Thr_Proteases_Immune/Dev"/>
</dbReference>
<dbReference type="PANTHER" id="PTHR24256">
    <property type="entry name" value="TRYPTASE-RELATED"/>
    <property type="match status" value="1"/>
</dbReference>
<protein>
    <recommendedName>
        <fullName evidence="3">Peptidase S1 domain-containing protein</fullName>
    </recommendedName>
</protein>
<gene>
    <name evidence="4" type="ORF">OCBIM_22026046mg</name>
</gene>